<gene>
    <name evidence="11" type="ORF">OJ16_18605</name>
</gene>
<keyword evidence="4 8" id="KW-0762">Sugar transport</keyword>
<dbReference type="PANTHER" id="PTHR33989:SF4">
    <property type="entry name" value="PTS SYSTEM N,N'-DIACETYLCHITOBIOSE-SPECIFIC EIIC COMPONENT"/>
    <property type="match status" value="1"/>
</dbReference>
<feature type="transmembrane region" description="Helical" evidence="9">
    <location>
        <begin position="76"/>
        <end position="98"/>
    </location>
</feature>
<dbReference type="OrthoDB" id="5843984at2"/>
<dbReference type="PROSITE" id="PS51105">
    <property type="entry name" value="PTS_EIIC_TYPE_3"/>
    <property type="match status" value="1"/>
</dbReference>
<feature type="transmembrane region" description="Helical" evidence="9">
    <location>
        <begin position="34"/>
        <end position="56"/>
    </location>
</feature>
<dbReference type="NCBIfam" id="TIGR00410">
    <property type="entry name" value="lacE"/>
    <property type="match status" value="1"/>
</dbReference>
<dbReference type="InterPro" id="IPR051088">
    <property type="entry name" value="PTS_Sugar-EIIC/EIIB"/>
</dbReference>
<comment type="subcellular location">
    <subcellularLocation>
        <location evidence="1">Cell membrane</location>
        <topology evidence="1">Multi-pass membrane protein</topology>
    </subcellularLocation>
</comment>
<dbReference type="EMBL" id="JTKH01000025">
    <property type="protein sequence ID" value="KII75306.1"/>
    <property type="molecule type" value="Genomic_DNA"/>
</dbReference>
<feature type="transmembrane region" description="Helical" evidence="9">
    <location>
        <begin position="392"/>
        <end position="414"/>
    </location>
</feature>
<evidence type="ECO:0000313" key="11">
    <source>
        <dbReference type="EMBL" id="KII75306.1"/>
    </source>
</evidence>
<evidence type="ECO:0000256" key="3">
    <source>
        <dbReference type="ARBA" id="ARBA00022475"/>
    </source>
</evidence>
<proteinExistence type="predicted"/>
<keyword evidence="12" id="KW-1185">Reference proteome</keyword>
<comment type="function">
    <text evidence="8">The phosphoenolpyruvate-dependent sugar phosphotransferase system (PTS), a major carbohydrate active -transport system, catalyzes the phosphorylation of incoming sugar substrates concomitant with their translocation across the cell membrane.</text>
</comment>
<organism evidence="11 12">
    <name type="scientific">Vibrio renipiscarius</name>
    <dbReference type="NCBI Taxonomy" id="1461322"/>
    <lineage>
        <taxon>Bacteria</taxon>
        <taxon>Pseudomonadati</taxon>
        <taxon>Pseudomonadota</taxon>
        <taxon>Gammaproteobacteria</taxon>
        <taxon>Vibrionales</taxon>
        <taxon>Vibrionaceae</taxon>
        <taxon>Vibrio</taxon>
    </lineage>
</organism>
<protein>
    <recommendedName>
        <fullName evidence="8">Permease IIC component</fullName>
    </recommendedName>
</protein>
<dbReference type="InterPro" id="IPR004796">
    <property type="entry name" value="PTS_IIC_cello"/>
</dbReference>
<evidence type="ECO:0000313" key="12">
    <source>
        <dbReference type="Proteomes" id="UP000031672"/>
    </source>
</evidence>
<evidence type="ECO:0000256" key="1">
    <source>
        <dbReference type="ARBA" id="ARBA00004651"/>
    </source>
</evidence>
<dbReference type="STRING" id="1461322.OJ16_18605"/>
<dbReference type="InterPro" id="IPR003352">
    <property type="entry name" value="PTS_EIIC"/>
</dbReference>
<keyword evidence="7 8" id="KW-0472">Membrane</keyword>
<evidence type="ECO:0000256" key="8">
    <source>
        <dbReference type="PIRNR" id="PIRNR006351"/>
    </source>
</evidence>
<evidence type="ECO:0000256" key="7">
    <source>
        <dbReference type="ARBA" id="ARBA00023136"/>
    </source>
</evidence>
<dbReference type="RefSeq" id="WP_040992867.1">
    <property type="nucleotide sequence ID" value="NZ_JTKH01000025.1"/>
</dbReference>
<feature type="transmembrane region" description="Helical" evidence="9">
    <location>
        <begin position="180"/>
        <end position="200"/>
    </location>
</feature>
<feature type="transmembrane region" description="Helical" evidence="9">
    <location>
        <begin position="345"/>
        <end position="364"/>
    </location>
</feature>
<feature type="domain" description="PTS EIIC type-3" evidence="10">
    <location>
        <begin position="11"/>
        <end position="414"/>
    </location>
</feature>
<feature type="transmembrane region" description="Helical" evidence="9">
    <location>
        <begin position="110"/>
        <end position="128"/>
    </location>
</feature>
<dbReference type="Proteomes" id="UP000031672">
    <property type="component" value="Unassembled WGS sequence"/>
</dbReference>
<keyword evidence="6 9" id="KW-1133">Transmembrane helix</keyword>
<dbReference type="PANTHER" id="PTHR33989">
    <property type="match status" value="1"/>
</dbReference>
<evidence type="ECO:0000256" key="6">
    <source>
        <dbReference type="ARBA" id="ARBA00022989"/>
    </source>
</evidence>
<accession>A0A0C2K9R9</accession>
<feature type="transmembrane region" description="Helical" evidence="9">
    <location>
        <begin position="206"/>
        <end position="231"/>
    </location>
</feature>
<sequence length="445" mass="48815">MSNQNKFFTFLENVVAPIAGKVGAQRHICAIRDAFVTAIPFIIVGSFLLVIAFPPFGENATNVWATFARDYRDEILHPFNFTMGIMTLWIVTGLGYNLAKSYDKTIKSPLLAGVLSLSTFLMISAPVTEGKLEMAYMGGAGIFTGLLVGIFVPELMHFLKKHNIGFKLPTQVPEKVRESFDLFIPILIVIVTIYPLNLYVQSQTGFIIPQAIMELFKPLVSASDTLPALLLVSFIAQVLWWAGVHGSLITGGIIAPFVLANLTTNQEALAAGVEGTQLPAIFAQPMLDFFMMAGGSGATFVLVLMFLRSKAAHLRAIGKMSLIPGMFNINEPVSFGTPIVMNPTYFIPWILVPQACGIFTWAMFKLELMHRIIAIPPWTAPTPLGAAWATNWSVIAVVTVLVNYVIATAIWYPFMKIHEKQLLEEEAKMAAAQQQAQSTTQPLTA</sequence>
<feature type="transmembrane region" description="Helical" evidence="9">
    <location>
        <begin position="238"/>
        <end position="259"/>
    </location>
</feature>
<feature type="transmembrane region" description="Helical" evidence="9">
    <location>
        <begin position="289"/>
        <end position="307"/>
    </location>
</feature>
<evidence type="ECO:0000259" key="10">
    <source>
        <dbReference type="PROSITE" id="PS51105"/>
    </source>
</evidence>
<dbReference type="Pfam" id="PF02378">
    <property type="entry name" value="PTS_EIIC"/>
    <property type="match status" value="1"/>
</dbReference>
<evidence type="ECO:0000256" key="4">
    <source>
        <dbReference type="ARBA" id="ARBA00022597"/>
    </source>
</evidence>
<reference evidence="11 12" key="1">
    <citation type="submission" date="2014-11" db="EMBL/GenBank/DDBJ databases">
        <title>Draft Genome Sequence of Vibrio piscirenalis strains CECT 8603T and CECT 8604, two marine Gammaproteobacterium isolated from cultured gilthead sea bream (Sparus aurata).</title>
        <authorList>
            <person name="Arahal D.R."/>
            <person name="Rodrigo-Torres L."/>
            <person name="Lucena T."/>
            <person name="Pujalte M.J."/>
        </authorList>
    </citation>
    <scope>NUCLEOTIDE SEQUENCE [LARGE SCALE GENOMIC DNA]</scope>
    <source>
        <strain evidence="11 12">DCR 1-4-2</strain>
    </source>
</reference>
<feature type="transmembrane region" description="Helical" evidence="9">
    <location>
        <begin position="134"/>
        <end position="159"/>
    </location>
</feature>
<dbReference type="AlphaFoldDB" id="A0A0C2K9R9"/>
<accession>A0A0C2N6Q0</accession>
<evidence type="ECO:0000256" key="2">
    <source>
        <dbReference type="ARBA" id="ARBA00022448"/>
    </source>
</evidence>
<dbReference type="PIRSF" id="PIRSF006351">
    <property type="entry name" value="PTS_EIIC-Cellobiose"/>
    <property type="match status" value="1"/>
</dbReference>
<dbReference type="GO" id="GO:0009401">
    <property type="term" value="P:phosphoenolpyruvate-dependent sugar phosphotransferase system"/>
    <property type="evidence" value="ECO:0007669"/>
    <property type="project" value="InterPro"/>
</dbReference>
<evidence type="ECO:0000256" key="5">
    <source>
        <dbReference type="ARBA" id="ARBA00022692"/>
    </source>
</evidence>
<name>A0A0C2K9R9_9VIBR</name>
<keyword evidence="3 8" id="KW-1003">Cell membrane</keyword>
<evidence type="ECO:0000256" key="9">
    <source>
        <dbReference type="SAM" id="Phobius"/>
    </source>
</evidence>
<comment type="caution">
    <text evidence="11">The sequence shown here is derived from an EMBL/GenBank/DDBJ whole genome shotgun (WGS) entry which is preliminary data.</text>
</comment>
<keyword evidence="5 9" id="KW-0812">Transmembrane</keyword>
<dbReference type="GO" id="GO:0005886">
    <property type="term" value="C:plasma membrane"/>
    <property type="evidence" value="ECO:0007669"/>
    <property type="project" value="UniProtKB-SubCell"/>
</dbReference>
<keyword evidence="2 8" id="KW-0813">Transport</keyword>
<dbReference type="GO" id="GO:0008982">
    <property type="term" value="F:protein-N(PI)-phosphohistidine-sugar phosphotransferase activity"/>
    <property type="evidence" value="ECO:0007669"/>
    <property type="project" value="UniProtKB-UniRule"/>
</dbReference>
<dbReference type="InterPro" id="IPR004501">
    <property type="entry name" value="PTS_EIIC_3"/>
</dbReference>